<name>A0AAE0NCB9_9PEZI</name>
<organism evidence="2 3">
    <name type="scientific">Podospora didyma</name>
    <dbReference type="NCBI Taxonomy" id="330526"/>
    <lineage>
        <taxon>Eukaryota</taxon>
        <taxon>Fungi</taxon>
        <taxon>Dikarya</taxon>
        <taxon>Ascomycota</taxon>
        <taxon>Pezizomycotina</taxon>
        <taxon>Sordariomycetes</taxon>
        <taxon>Sordariomycetidae</taxon>
        <taxon>Sordariales</taxon>
        <taxon>Podosporaceae</taxon>
        <taxon>Podospora</taxon>
    </lineage>
</organism>
<reference evidence="2" key="1">
    <citation type="journal article" date="2023" name="Mol. Phylogenet. Evol.">
        <title>Genome-scale phylogeny and comparative genomics of the fungal order Sordariales.</title>
        <authorList>
            <person name="Hensen N."/>
            <person name="Bonometti L."/>
            <person name="Westerberg I."/>
            <person name="Brannstrom I.O."/>
            <person name="Guillou S."/>
            <person name="Cros-Aarteil S."/>
            <person name="Calhoun S."/>
            <person name="Haridas S."/>
            <person name="Kuo A."/>
            <person name="Mondo S."/>
            <person name="Pangilinan J."/>
            <person name="Riley R."/>
            <person name="LaButti K."/>
            <person name="Andreopoulos B."/>
            <person name="Lipzen A."/>
            <person name="Chen C."/>
            <person name="Yan M."/>
            <person name="Daum C."/>
            <person name="Ng V."/>
            <person name="Clum A."/>
            <person name="Steindorff A."/>
            <person name="Ohm R.A."/>
            <person name="Martin F."/>
            <person name="Silar P."/>
            <person name="Natvig D.O."/>
            <person name="Lalanne C."/>
            <person name="Gautier V."/>
            <person name="Ament-Velasquez S.L."/>
            <person name="Kruys A."/>
            <person name="Hutchinson M.I."/>
            <person name="Powell A.J."/>
            <person name="Barry K."/>
            <person name="Miller A.N."/>
            <person name="Grigoriev I.V."/>
            <person name="Debuchy R."/>
            <person name="Gladieux P."/>
            <person name="Hiltunen Thoren M."/>
            <person name="Johannesson H."/>
        </authorList>
    </citation>
    <scope>NUCLEOTIDE SEQUENCE</scope>
    <source>
        <strain evidence="2">CBS 232.78</strain>
    </source>
</reference>
<evidence type="ECO:0000256" key="1">
    <source>
        <dbReference type="SAM" id="SignalP"/>
    </source>
</evidence>
<dbReference type="AlphaFoldDB" id="A0AAE0NCB9"/>
<proteinExistence type="predicted"/>
<sequence length="111" mass="12579">MPWVSLLFLHFTMARAPCHRLGTMLVEFVVPISTDGGFVLPTWLPDTAAPRFINPSPSWWIVDTPGPDQHPGNQFTVGLRLDLICYSLPRCLLIACFFIRYGYRPPIISYA</sequence>
<feature type="signal peptide" evidence="1">
    <location>
        <begin position="1"/>
        <end position="16"/>
    </location>
</feature>
<dbReference type="Proteomes" id="UP001285441">
    <property type="component" value="Unassembled WGS sequence"/>
</dbReference>
<evidence type="ECO:0008006" key="4">
    <source>
        <dbReference type="Google" id="ProtNLM"/>
    </source>
</evidence>
<keyword evidence="1" id="KW-0732">Signal</keyword>
<protein>
    <recommendedName>
        <fullName evidence="4">Secreted protein</fullName>
    </recommendedName>
</protein>
<evidence type="ECO:0000313" key="3">
    <source>
        <dbReference type="Proteomes" id="UP001285441"/>
    </source>
</evidence>
<comment type="caution">
    <text evidence="2">The sequence shown here is derived from an EMBL/GenBank/DDBJ whole genome shotgun (WGS) entry which is preliminary data.</text>
</comment>
<feature type="chain" id="PRO_5042197102" description="Secreted protein" evidence="1">
    <location>
        <begin position="17"/>
        <end position="111"/>
    </location>
</feature>
<accession>A0AAE0NCB9</accession>
<reference evidence="2" key="2">
    <citation type="submission" date="2023-06" db="EMBL/GenBank/DDBJ databases">
        <authorList>
            <consortium name="Lawrence Berkeley National Laboratory"/>
            <person name="Haridas S."/>
            <person name="Hensen N."/>
            <person name="Bonometti L."/>
            <person name="Westerberg I."/>
            <person name="Brannstrom I.O."/>
            <person name="Guillou S."/>
            <person name="Cros-Aarteil S."/>
            <person name="Calhoun S."/>
            <person name="Kuo A."/>
            <person name="Mondo S."/>
            <person name="Pangilinan J."/>
            <person name="Riley R."/>
            <person name="LaButti K."/>
            <person name="Andreopoulos B."/>
            <person name="Lipzen A."/>
            <person name="Chen C."/>
            <person name="Yanf M."/>
            <person name="Daum C."/>
            <person name="Ng V."/>
            <person name="Clum A."/>
            <person name="Steindorff A."/>
            <person name="Ohm R."/>
            <person name="Martin F."/>
            <person name="Silar P."/>
            <person name="Natvig D."/>
            <person name="Lalanne C."/>
            <person name="Gautier V."/>
            <person name="Ament-velasquez S.L."/>
            <person name="Kruys A."/>
            <person name="Hutchinson M.I."/>
            <person name="Powell A.J."/>
            <person name="Barry K."/>
            <person name="Miller A.N."/>
            <person name="Grigoriev I.V."/>
            <person name="Debuchy R."/>
            <person name="Gladieux P."/>
            <person name="Thoren M.H."/>
            <person name="Johannesson H."/>
        </authorList>
    </citation>
    <scope>NUCLEOTIDE SEQUENCE</scope>
    <source>
        <strain evidence="2">CBS 232.78</strain>
    </source>
</reference>
<keyword evidence="3" id="KW-1185">Reference proteome</keyword>
<dbReference type="EMBL" id="JAULSW010000006">
    <property type="protein sequence ID" value="KAK3378210.1"/>
    <property type="molecule type" value="Genomic_DNA"/>
</dbReference>
<gene>
    <name evidence="2" type="ORF">B0H63DRAFT_240342</name>
</gene>
<evidence type="ECO:0000313" key="2">
    <source>
        <dbReference type="EMBL" id="KAK3378210.1"/>
    </source>
</evidence>